<dbReference type="AlphaFoldDB" id="V4HE88"/>
<dbReference type="EMBL" id="ASGZ01000029">
    <property type="protein sequence ID" value="ESP88368.1"/>
    <property type="molecule type" value="Genomic_DNA"/>
</dbReference>
<accession>V4HE88</accession>
<comment type="caution">
    <text evidence="2">The sequence shown here is derived from an EMBL/GenBank/DDBJ whole genome shotgun (WGS) entry which is preliminary data.</text>
</comment>
<keyword evidence="1" id="KW-0175">Coiled coil</keyword>
<keyword evidence="3" id="KW-1185">Reference proteome</keyword>
<dbReference type="OrthoDB" id="379952at2157"/>
<sequence>MDDDIDLAREDLAVLHAVVDADRAVSTSTIKEQLYCIDTGSQARYRFNNLEGCGLIETWHDDERTPEHQMAVRVAEPTEAGREIAEEFDEDTETLPLEERMLRLEKQVGRMRETYGKVKTRIVDLEDEVEDHDDDLEEVAEEIRNIKRVLVDETDSRISAGEDS</sequence>
<dbReference type="eggNOG" id="arCOG00002">
    <property type="taxonomic scope" value="Archaea"/>
</dbReference>
<name>V4HE88_9EURY</name>
<evidence type="ECO:0000313" key="2">
    <source>
        <dbReference type="EMBL" id="ESP88368.1"/>
    </source>
</evidence>
<dbReference type="Proteomes" id="UP000017840">
    <property type="component" value="Unassembled WGS sequence"/>
</dbReference>
<protein>
    <submittedName>
        <fullName evidence="2">Uncharacterized protein</fullName>
    </submittedName>
</protein>
<dbReference type="RefSeq" id="WP_023394505.1">
    <property type="nucleotide sequence ID" value="NZ_ASGZ01000029.1"/>
</dbReference>
<evidence type="ECO:0000256" key="1">
    <source>
        <dbReference type="SAM" id="Coils"/>
    </source>
</evidence>
<evidence type="ECO:0000313" key="3">
    <source>
        <dbReference type="Proteomes" id="UP000017840"/>
    </source>
</evidence>
<feature type="coiled-coil region" evidence="1">
    <location>
        <begin position="122"/>
        <end position="149"/>
    </location>
</feature>
<gene>
    <name evidence="2" type="ORF">K933_09602</name>
</gene>
<reference evidence="2 3" key="1">
    <citation type="journal article" date="2013" name="Genome Announc.">
        <title>Draft Genome Sequence of 'Candidatus Halobonum tyrrellensis' Strain G22, Isolated from the Hypersaline Waters of Lake Tyrrell, Australia.</title>
        <authorList>
            <person name="Ugalde J.A."/>
            <person name="Narasingarao P."/>
            <person name="Kuo S."/>
            <person name="Podell S."/>
            <person name="Allen E.E."/>
        </authorList>
    </citation>
    <scope>NUCLEOTIDE SEQUENCE [LARGE SCALE GENOMIC DNA]</scope>
    <source>
        <strain evidence="2 3">G22</strain>
    </source>
</reference>
<proteinExistence type="predicted"/>
<organism evidence="2 3">
    <name type="scientific">Candidatus Halobonum tyrrellensis G22</name>
    <dbReference type="NCBI Taxonomy" id="1324957"/>
    <lineage>
        <taxon>Archaea</taxon>
        <taxon>Methanobacteriati</taxon>
        <taxon>Methanobacteriota</taxon>
        <taxon>Stenosarchaea group</taxon>
        <taxon>Halobacteria</taxon>
        <taxon>Halobacteriales</taxon>
        <taxon>Haloferacaceae</taxon>
        <taxon>Candidatus Halobonum</taxon>
    </lineage>
</organism>